<name>A0ABC8AT26_9NOCA</name>
<dbReference type="EMBL" id="CP017839">
    <property type="protein sequence ID" value="APA97284.1"/>
    <property type="molecule type" value="Genomic_DNA"/>
</dbReference>
<gene>
    <name evidence="1" type="ORF">NS506_03231</name>
</gene>
<evidence type="ECO:0000313" key="2">
    <source>
        <dbReference type="Proteomes" id="UP000180166"/>
    </source>
</evidence>
<dbReference type="AlphaFoldDB" id="A0ABC8AT26"/>
<dbReference type="RefSeq" id="WP_143161384.1">
    <property type="nucleotide sequence ID" value="NZ_CP017839.1"/>
</dbReference>
<organism evidence="1 2">
    <name type="scientific">Nocardia seriolae</name>
    <dbReference type="NCBI Taxonomy" id="37332"/>
    <lineage>
        <taxon>Bacteria</taxon>
        <taxon>Bacillati</taxon>
        <taxon>Actinomycetota</taxon>
        <taxon>Actinomycetes</taxon>
        <taxon>Mycobacteriales</taxon>
        <taxon>Nocardiaceae</taxon>
        <taxon>Nocardia</taxon>
    </lineage>
</organism>
<evidence type="ECO:0000313" key="1">
    <source>
        <dbReference type="EMBL" id="APA97284.1"/>
    </source>
</evidence>
<sequence length="177" mass="19695">MDLFAGWCTAEQQAAQRRQGFAHYDGDPAAARIAQLSMRERQEATPLLTEAADRARELGRRSEPWAIAALTDVHLGQIFEWQSRATAMADLLGHATELLTALGYTMVEVTAQDPAHRVAVGAGPPRRHQDIGAEAGTRYWLEVAGLLRWRMSYCPNLAVLHRYTTTCGRRIHCSPSR</sequence>
<proteinExistence type="predicted"/>
<reference evidence="1 2" key="1">
    <citation type="submission" date="2016-10" db="EMBL/GenBank/DDBJ databases">
        <title>Genome sequence of Nocardia seriolae strain EM150506, isolated from Anguila japonica.</title>
        <authorList>
            <person name="Han H.-J."/>
        </authorList>
    </citation>
    <scope>NUCLEOTIDE SEQUENCE [LARGE SCALE GENOMIC DNA]</scope>
    <source>
        <strain evidence="1 2">EM150506</strain>
    </source>
</reference>
<protein>
    <submittedName>
        <fullName evidence="1">Uncharacterized protein</fullName>
    </submittedName>
</protein>
<dbReference type="Proteomes" id="UP000180166">
    <property type="component" value="Chromosome"/>
</dbReference>
<dbReference type="KEGG" id="nsr:NS506_03231"/>
<accession>A0ABC8AT26</accession>